<dbReference type="AlphaFoldDB" id="A0A4R0JP51"/>
<evidence type="ECO:0000256" key="1">
    <source>
        <dbReference type="ARBA" id="ARBA00006484"/>
    </source>
</evidence>
<reference evidence="3 4" key="1">
    <citation type="submission" date="2019-02" db="EMBL/GenBank/DDBJ databases">
        <title>Kribbella capetownensis sp. nov. and Kribbella speibonae sp. nov., isolated from soil.</title>
        <authorList>
            <person name="Curtis S.M."/>
            <person name="Norton I."/>
            <person name="Everest G.J."/>
            <person name="Meyers P.R."/>
        </authorList>
    </citation>
    <scope>NUCLEOTIDE SEQUENCE [LARGE SCALE GENOMIC DNA]</scope>
    <source>
        <strain evidence="3 4">YM53</strain>
    </source>
</reference>
<dbReference type="PANTHER" id="PTHR42879">
    <property type="entry name" value="3-OXOACYL-(ACYL-CARRIER-PROTEIN) REDUCTASE"/>
    <property type="match status" value="1"/>
</dbReference>
<dbReference type="PRINTS" id="PR00080">
    <property type="entry name" value="SDRFAMILY"/>
</dbReference>
<dbReference type="SUPFAM" id="SSF51735">
    <property type="entry name" value="NAD(P)-binding Rossmann-fold domains"/>
    <property type="match status" value="1"/>
</dbReference>
<dbReference type="InterPro" id="IPR050259">
    <property type="entry name" value="SDR"/>
</dbReference>
<organism evidence="3 4">
    <name type="scientific">Kribbella capetownensis</name>
    <dbReference type="NCBI Taxonomy" id="1572659"/>
    <lineage>
        <taxon>Bacteria</taxon>
        <taxon>Bacillati</taxon>
        <taxon>Actinomycetota</taxon>
        <taxon>Actinomycetes</taxon>
        <taxon>Propionibacteriales</taxon>
        <taxon>Kribbellaceae</taxon>
        <taxon>Kribbella</taxon>
    </lineage>
</organism>
<proteinExistence type="inferred from homology"/>
<comment type="similarity">
    <text evidence="1 2">Belongs to the short-chain dehydrogenases/reductases (SDR) family.</text>
</comment>
<sequence length="262" mass="26198">MFAGVNPAGPFAGRVAMVTGGGSAIGRAIAGQLGAAGVAVAVVALSSARAEATVEAVRAAGGEAAGFAADFHDPGSIPDLVHAVEQVFGEVDILVNNAATVTPLGPVADLDSAAVLRALTINVASVVTLAGMVIPAMSRHGWGRIANVCGVIGNLASWAGGNVYAACAAALEAHTVNLAAELTGTGITVNALRVHRMGTSLRTWLAGVDPAAIDDPLIRRFVVSQTDVGIVDFDGSAADLLGRLATTETGRIWNAVHRGPVG</sequence>
<protein>
    <submittedName>
        <fullName evidence="3">SDR family NAD(P)-dependent oxidoreductase</fullName>
    </submittedName>
</protein>
<gene>
    <name evidence="3" type="ORF">E0H75_21065</name>
</gene>
<dbReference type="Proteomes" id="UP000293342">
    <property type="component" value="Unassembled WGS sequence"/>
</dbReference>
<evidence type="ECO:0000313" key="3">
    <source>
        <dbReference type="EMBL" id="TCC49041.1"/>
    </source>
</evidence>
<dbReference type="EMBL" id="SJKD01000004">
    <property type="protein sequence ID" value="TCC49041.1"/>
    <property type="molecule type" value="Genomic_DNA"/>
</dbReference>
<dbReference type="InterPro" id="IPR036291">
    <property type="entry name" value="NAD(P)-bd_dom_sf"/>
</dbReference>
<dbReference type="OrthoDB" id="9810734at2"/>
<dbReference type="CDD" id="cd05233">
    <property type="entry name" value="SDR_c"/>
    <property type="match status" value="1"/>
</dbReference>
<dbReference type="PRINTS" id="PR00081">
    <property type="entry name" value="GDHRDH"/>
</dbReference>
<evidence type="ECO:0000313" key="4">
    <source>
        <dbReference type="Proteomes" id="UP000293342"/>
    </source>
</evidence>
<evidence type="ECO:0000256" key="2">
    <source>
        <dbReference type="RuleBase" id="RU000363"/>
    </source>
</evidence>
<dbReference type="Pfam" id="PF00106">
    <property type="entry name" value="adh_short"/>
    <property type="match status" value="1"/>
</dbReference>
<accession>A0A4R0JP51</accession>
<keyword evidence="4" id="KW-1185">Reference proteome</keyword>
<name>A0A4R0JP51_9ACTN</name>
<comment type="caution">
    <text evidence="3">The sequence shown here is derived from an EMBL/GenBank/DDBJ whole genome shotgun (WGS) entry which is preliminary data.</text>
</comment>
<dbReference type="Gene3D" id="3.40.50.720">
    <property type="entry name" value="NAD(P)-binding Rossmann-like Domain"/>
    <property type="match status" value="1"/>
</dbReference>
<dbReference type="PANTHER" id="PTHR42879:SF2">
    <property type="entry name" value="3-OXOACYL-[ACYL-CARRIER-PROTEIN] REDUCTASE FABG"/>
    <property type="match status" value="1"/>
</dbReference>
<dbReference type="InterPro" id="IPR002347">
    <property type="entry name" value="SDR_fam"/>
</dbReference>